<keyword evidence="6" id="KW-1185">Reference proteome</keyword>
<dbReference type="OMA" id="CDMHELV"/>
<evidence type="ECO:0000256" key="1">
    <source>
        <dbReference type="ARBA" id="ARBA00007917"/>
    </source>
</evidence>
<evidence type="ECO:0000313" key="5">
    <source>
        <dbReference type="EMBL" id="GCC18460.1"/>
    </source>
</evidence>
<accession>A0A401RK04</accession>
<dbReference type="InterPro" id="IPR018785">
    <property type="entry name" value="CDPF1_dom"/>
</dbReference>
<organism evidence="5 6">
    <name type="scientific">Chiloscyllium punctatum</name>
    <name type="common">Brownbanded bambooshark</name>
    <name type="synonym">Hemiscyllium punctatum</name>
    <dbReference type="NCBI Taxonomy" id="137246"/>
    <lineage>
        <taxon>Eukaryota</taxon>
        <taxon>Metazoa</taxon>
        <taxon>Chordata</taxon>
        <taxon>Craniata</taxon>
        <taxon>Vertebrata</taxon>
        <taxon>Chondrichthyes</taxon>
        <taxon>Elasmobranchii</taxon>
        <taxon>Galeomorphii</taxon>
        <taxon>Galeoidea</taxon>
        <taxon>Orectolobiformes</taxon>
        <taxon>Hemiscylliidae</taxon>
        <taxon>Chiloscyllium</taxon>
    </lineage>
</organism>
<gene>
    <name evidence="5" type="ORF">chiPu_0017945</name>
</gene>
<reference evidence="5 6" key="1">
    <citation type="journal article" date="2018" name="Nat. Ecol. Evol.">
        <title>Shark genomes provide insights into elasmobranch evolution and the origin of vertebrates.</title>
        <authorList>
            <person name="Hara Y"/>
            <person name="Yamaguchi K"/>
            <person name="Onimaru K"/>
            <person name="Kadota M"/>
            <person name="Koyanagi M"/>
            <person name="Keeley SD"/>
            <person name="Tatsumi K"/>
            <person name="Tanaka K"/>
            <person name="Motone F"/>
            <person name="Kageyama Y"/>
            <person name="Nozu R"/>
            <person name="Adachi N"/>
            <person name="Nishimura O"/>
            <person name="Nakagawa R"/>
            <person name="Tanegashima C"/>
            <person name="Kiyatake I"/>
            <person name="Matsumoto R"/>
            <person name="Murakumo K"/>
            <person name="Nishida K"/>
            <person name="Terakita A"/>
            <person name="Kuratani S"/>
            <person name="Sato K"/>
            <person name="Hyodo S Kuraku.S."/>
        </authorList>
    </citation>
    <scope>NUCLEOTIDE SEQUENCE [LARGE SCALE GENOMIC DNA]</scope>
</reference>
<feature type="domain" description="Cysteine-rich DPF motif" evidence="4">
    <location>
        <begin position="58"/>
        <end position="150"/>
    </location>
</feature>
<protein>
    <recommendedName>
        <fullName evidence="2">Cysteine-rich DPF motif domain-containing protein 1</fullName>
    </recommendedName>
</protein>
<keyword evidence="3" id="KW-0732">Signal</keyword>
<dbReference type="Pfam" id="PF10170">
    <property type="entry name" value="C6_DPF"/>
    <property type="match status" value="1"/>
</dbReference>
<dbReference type="InterPro" id="IPR042426">
    <property type="entry name" value="CDPF1"/>
</dbReference>
<evidence type="ECO:0000256" key="3">
    <source>
        <dbReference type="SAM" id="SignalP"/>
    </source>
</evidence>
<evidence type="ECO:0000256" key="2">
    <source>
        <dbReference type="ARBA" id="ARBA00014801"/>
    </source>
</evidence>
<proteinExistence type="inferred from homology"/>
<comment type="similarity">
    <text evidence="1">Belongs to the CDPF1 family.</text>
</comment>
<dbReference type="PRINTS" id="PR01995">
    <property type="entry name" value="UPF0595"/>
</dbReference>
<dbReference type="AlphaFoldDB" id="A0A401RK04"/>
<dbReference type="Proteomes" id="UP000287033">
    <property type="component" value="Unassembled WGS sequence"/>
</dbReference>
<evidence type="ECO:0000259" key="4">
    <source>
        <dbReference type="Pfam" id="PF10170"/>
    </source>
</evidence>
<dbReference type="OrthoDB" id="191995at2759"/>
<dbReference type="STRING" id="137246.A0A401RK04"/>
<sequence>MWRCPARGPGFRFFGAFFVAAARGSKVLHLVASANNDCVSAGIFQMQSVEDPEPKGMFECSLCRLKAPYSYYGPKPPNARSLVLLEDCYTMNDPFTPQRDTFLILGSHCCLCKTVVCVGQECSLFYTKRFCIPCVKKHIDEFPEEIQLDLQKKKQ</sequence>
<feature type="signal peptide" evidence="3">
    <location>
        <begin position="1"/>
        <end position="24"/>
    </location>
</feature>
<evidence type="ECO:0000313" key="6">
    <source>
        <dbReference type="Proteomes" id="UP000287033"/>
    </source>
</evidence>
<feature type="chain" id="PRO_5019216033" description="Cysteine-rich DPF motif domain-containing protein 1" evidence="3">
    <location>
        <begin position="25"/>
        <end position="155"/>
    </location>
</feature>
<name>A0A401RK04_CHIPU</name>
<comment type="caution">
    <text evidence="5">The sequence shown here is derived from an EMBL/GenBank/DDBJ whole genome shotgun (WGS) entry which is preliminary data.</text>
</comment>
<dbReference type="EMBL" id="BEZZ01001419">
    <property type="protein sequence ID" value="GCC18460.1"/>
    <property type="molecule type" value="Genomic_DNA"/>
</dbReference>
<dbReference type="PANTHER" id="PTHR31849:SF1">
    <property type="entry name" value="CYSTEINE-RICH DPF MOTIF DOMAIN-CONTAINING PROTEIN 1"/>
    <property type="match status" value="1"/>
</dbReference>
<dbReference type="PANTHER" id="PTHR31849">
    <property type="entry name" value="CYSTEINE-RICH PDF MOTIF DOMAIN-CONTAINING PROTEIN 1"/>
    <property type="match status" value="1"/>
</dbReference>